<gene>
    <name evidence="2" type="ORF">MUK42_12066</name>
</gene>
<keyword evidence="1" id="KW-0472">Membrane</keyword>
<feature type="transmembrane region" description="Helical" evidence="1">
    <location>
        <begin position="222"/>
        <end position="241"/>
    </location>
</feature>
<organism evidence="2 3">
    <name type="scientific">Musa troglodytarum</name>
    <name type="common">fe'i banana</name>
    <dbReference type="NCBI Taxonomy" id="320322"/>
    <lineage>
        <taxon>Eukaryota</taxon>
        <taxon>Viridiplantae</taxon>
        <taxon>Streptophyta</taxon>
        <taxon>Embryophyta</taxon>
        <taxon>Tracheophyta</taxon>
        <taxon>Spermatophyta</taxon>
        <taxon>Magnoliopsida</taxon>
        <taxon>Liliopsida</taxon>
        <taxon>Zingiberales</taxon>
        <taxon>Musaceae</taxon>
        <taxon>Musa</taxon>
    </lineage>
</organism>
<keyword evidence="1" id="KW-0812">Transmembrane</keyword>
<feature type="transmembrane region" description="Helical" evidence="1">
    <location>
        <begin position="23"/>
        <end position="43"/>
    </location>
</feature>
<feature type="transmembrane region" description="Helical" evidence="1">
    <location>
        <begin position="171"/>
        <end position="191"/>
    </location>
</feature>
<name>A0A9E7EHA7_9LILI</name>
<proteinExistence type="predicted"/>
<protein>
    <submittedName>
        <fullName evidence="2">Histidine kinase</fullName>
    </submittedName>
</protein>
<dbReference type="Proteomes" id="UP001055439">
    <property type="component" value="Chromosome 1"/>
</dbReference>
<dbReference type="AlphaFoldDB" id="A0A9E7EHA7"/>
<sequence>MSQHCVSFSDGRRCKHCQTWRNMLLILFVLGGISCSIWLLWGLEDYGVLVRIRDLQNERMQSSLDRYNISKDQLQALALLISSLQHSETDDSQDQQHRRRNDIVIQGRCPTQSDPVLVRSAQLSPKGQFTQDILPSTINSDEISLKDLETTSHKRESVETMQEHHKVLLKILFNIHCLVVGLVVLFIGFAVGKFSKPPDQFQHQKRYKPQNSKYSGKWSKKFLFLGVFLGLLVAMWIFVSINADITERRKNTL</sequence>
<reference evidence="2" key="1">
    <citation type="submission" date="2022-05" db="EMBL/GenBank/DDBJ databases">
        <title>The Musa troglodytarum L. genome provides insights into the mechanism of non-climacteric behaviour and enrichment of carotenoids.</title>
        <authorList>
            <person name="Wang J."/>
        </authorList>
    </citation>
    <scope>NUCLEOTIDE SEQUENCE</scope>
    <source>
        <tissue evidence="2">Leaf</tissue>
    </source>
</reference>
<keyword evidence="2" id="KW-0808">Transferase</keyword>
<evidence type="ECO:0000256" key="1">
    <source>
        <dbReference type="SAM" id="Phobius"/>
    </source>
</evidence>
<keyword evidence="2" id="KW-0418">Kinase</keyword>
<keyword evidence="1" id="KW-1133">Transmembrane helix</keyword>
<evidence type="ECO:0000313" key="3">
    <source>
        <dbReference type="Proteomes" id="UP001055439"/>
    </source>
</evidence>
<evidence type="ECO:0000313" key="2">
    <source>
        <dbReference type="EMBL" id="URD76242.1"/>
    </source>
</evidence>
<dbReference type="GO" id="GO:0016301">
    <property type="term" value="F:kinase activity"/>
    <property type="evidence" value="ECO:0007669"/>
    <property type="project" value="UniProtKB-KW"/>
</dbReference>
<dbReference type="EMBL" id="CP097502">
    <property type="protein sequence ID" value="URD76242.1"/>
    <property type="molecule type" value="Genomic_DNA"/>
</dbReference>
<keyword evidence="3" id="KW-1185">Reference proteome</keyword>
<accession>A0A9E7EHA7</accession>